<accession>A0A5B7EBJ9</accession>
<proteinExistence type="predicted"/>
<evidence type="ECO:0000313" key="2">
    <source>
        <dbReference type="EMBL" id="MPC30735.1"/>
    </source>
</evidence>
<organism evidence="2 3">
    <name type="scientific">Portunus trituberculatus</name>
    <name type="common">Swimming crab</name>
    <name type="synonym">Neptunus trituberculatus</name>
    <dbReference type="NCBI Taxonomy" id="210409"/>
    <lineage>
        <taxon>Eukaryota</taxon>
        <taxon>Metazoa</taxon>
        <taxon>Ecdysozoa</taxon>
        <taxon>Arthropoda</taxon>
        <taxon>Crustacea</taxon>
        <taxon>Multicrustacea</taxon>
        <taxon>Malacostraca</taxon>
        <taxon>Eumalacostraca</taxon>
        <taxon>Eucarida</taxon>
        <taxon>Decapoda</taxon>
        <taxon>Pleocyemata</taxon>
        <taxon>Brachyura</taxon>
        <taxon>Eubrachyura</taxon>
        <taxon>Portunoidea</taxon>
        <taxon>Portunidae</taxon>
        <taxon>Portuninae</taxon>
        <taxon>Portunus</taxon>
    </lineage>
</organism>
<protein>
    <submittedName>
        <fullName evidence="2">Uncharacterized protein</fullName>
    </submittedName>
</protein>
<dbReference type="AlphaFoldDB" id="A0A5B7EBJ9"/>
<name>A0A5B7EBJ9_PORTR</name>
<dbReference type="EMBL" id="VSRR010002309">
    <property type="protein sequence ID" value="MPC30735.1"/>
    <property type="molecule type" value="Genomic_DNA"/>
</dbReference>
<feature type="region of interest" description="Disordered" evidence="1">
    <location>
        <begin position="71"/>
        <end position="107"/>
    </location>
</feature>
<comment type="caution">
    <text evidence="2">The sequence shown here is derived from an EMBL/GenBank/DDBJ whole genome shotgun (WGS) entry which is preliminary data.</text>
</comment>
<evidence type="ECO:0000313" key="3">
    <source>
        <dbReference type="Proteomes" id="UP000324222"/>
    </source>
</evidence>
<sequence>MHDPTSALHALLDYTLGTPVLAVVAEEETEAEEAAAEVVEAGAVVEGVAPPMCIPSWLVIEDTRFCISSGGGADPPVGGKPSDTESIVMPCGPTSINTRSPPSMGKPCMEPKFRRDAKLRAGWGVAEGVVVDVVDGVEEAGVVVVAESTPVTGPDTSK</sequence>
<evidence type="ECO:0000256" key="1">
    <source>
        <dbReference type="SAM" id="MobiDB-lite"/>
    </source>
</evidence>
<gene>
    <name evidence="2" type="ORF">E2C01_024004</name>
</gene>
<reference evidence="2 3" key="1">
    <citation type="submission" date="2019-05" db="EMBL/GenBank/DDBJ databases">
        <title>Another draft genome of Portunus trituberculatus and its Hox gene families provides insights of decapod evolution.</title>
        <authorList>
            <person name="Jeong J.-H."/>
            <person name="Song I."/>
            <person name="Kim S."/>
            <person name="Choi T."/>
            <person name="Kim D."/>
            <person name="Ryu S."/>
            <person name="Kim W."/>
        </authorList>
    </citation>
    <scope>NUCLEOTIDE SEQUENCE [LARGE SCALE GENOMIC DNA]</scope>
    <source>
        <tissue evidence="2">Muscle</tissue>
    </source>
</reference>
<dbReference type="Proteomes" id="UP000324222">
    <property type="component" value="Unassembled WGS sequence"/>
</dbReference>
<keyword evidence="3" id="KW-1185">Reference proteome</keyword>